<dbReference type="PRINTS" id="PR00046">
    <property type="entry name" value="SIGMA70FCT"/>
</dbReference>
<keyword evidence="3" id="KW-0731">Sigma factor</keyword>
<name>A0AAW1QWU1_9CHLO</name>
<dbReference type="InterPro" id="IPR007627">
    <property type="entry name" value="RNA_pol_sigma70_r2"/>
</dbReference>
<evidence type="ECO:0000256" key="1">
    <source>
        <dbReference type="ARBA" id="ARBA00007788"/>
    </source>
</evidence>
<keyword evidence="5" id="KW-0804">Transcription</keyword>
<evidence type="ECO:0000256" key="5">
    <source>
        <dbReference type="ARBA" id="ARBA00023163"/>
    </source>
</evidence>
<evidence type="ECO:0000313" key="8">
    <source>
        <dbReference type="EMBL" id="KAK9826005.1"/>
    </source>
</evidence>
<feature type="region of interest" description="Disordered" evidence="6">
    <location>
        <begin position="1"/>
        <end position="119"/>
    </location>
</feature>
<keyword evidence="9" id="KW-1185">Reference proteome</keyword>
<dbReference type="PANTHER" id="PTHR30603">
    <property type="entry name" value="RNA POLYMERASE SIGMA FACTOR RPO"/>
    <property type="match status" value="1"/>
</dbReference>
<evidence type="ECO:0000256" key="3">
    <source>
        <dbReference type="ARBA" id="ARBA00023082"/>
    </source>
</evidence>
<dbReference type="EMBL" id="JALJOS010000022">
    <property type="protein sequence ID" value="KAK9826005.1"/>
    <property type="molecule type" value="Genomic_DNA"/>
</dbReference>
<accession>A0AAW1QWU1</accession>
<dbReference type="InterPro" id="IPR013324">
    <property type="entry name" value="RNA_pol_sigma_r3/r4-like"/>
</dbReference>
<dbReference type="InterPro" id="IPR000943">
    <property type="entry name" value="RNA_pol_sigma70"/>
</dbReference>
<feature type="compositionally biased region" description="Basic and acidic residues" evidence="6">
    <location>
        <begin position="25"/>
        <end position="48"/>
    </location>
</feature>
<dbReference type="InterPro" id="IPR007630">
    <property type="entry name" value="RNA_pol_sigma70_r4"/>
</dbReference>
<feature type="compositionally biased region" description="Low complexity" evidence="6">
    <location>
        <begin position="177"/>
        <end position="186"/>
    </location>
</feature>
<evidence type="ECO:0000256" key="2">
    <source>
        <dbReference type="ARBA" id="ARBA00023015"/>
    </source>
</evidence>
<sequence length="560" mass="62335">MEEIGAFSQTGFSAHDQAVLKTQRAKHDDEQKRKTQQREQRRLQEASRRMSIANQQSTVSSSRPATAAAAASPWATELPSTHVQEPQINVSHTSVPELETSTTTTTSSSSGADSSMPEPSISLFRRLVPVPQQQLQRVVTSSSGKKSERQSSSMAHATAARRSSRSVGQRSERLKQAAAAAASKAADTGKPARKKALVVDKSFPLPDNFGYMGSNHKLLSGDEEKRLAFQIQAILPYEEKFDELHHNNMVAAGIAEDGQSDRPTTAHPDAETGKYDPSFRDWATACGRADDIPAFERQIWEGRQARLKMLECNQRLVRSVARHFKNRGVAAEDLIMEGVQGLRRGIDKFDPNKGFKFSTYAHWWIRQAISRSICDQGRVLKVPYHICDLIAKIRKIEREMRADGTKPQPHIVAQKMGISVARYHEILAGDANMHSLEQPLNSEGDSKSLEDMLEDDGPSMNELVVHGGLISDVNNLLHTLSPREQGVLRLRYGLDGQGERTLDDIGRFFKVTRERVRQVETKALLKLRQPVRSEALKEYTRANTQQLTWGQSGALGKKSS</sequence>
<dbReference type="PROSITE" id="PS00716">
    <property type="entry name" value="SIGMA70_2"/>
    <property type="match status" value="1"/>
</dbReference>
<dbReference type="Gene3D" id="1.10.601.10">
    <property type="entry name" value="RNA Polymerase Primary Sigma Factor"/>
    <property type="match status" value="1"/>
</dbReference>
<gene>
    <name evidence="8" type="ORF">WJX74_004764</name>
</gene>
<dbReference type="NCBIfam" id="TIGR02937">
    <property type="entry name" value="sigma70-ECF"/>
    <property type="match status" value="1"/>
</dbReference>
<dbReference type="Gene3D" id="1.10.10.10">
    <property type="entry name" value="Winged helix-like DNA-binding domain superfamily/Winged helix DNA-binding domain"/>
    <property type="match status" value="2"/>
</dbReference>
<feature type="compositionally biased region" description="Low complexity" evidence="6">
    <location>
        <begin position="132"/>
        <end position="161"/>
    </location>
</feature>
<dbReference type="GO" id="GO:0003677">
    <property type="term" value="F:DNA binding"/>
    <property type="evidence" value="ECO:0007669"/>
    <property type="project" value="UniProtKB-KW"/>
</dbReference>
<dbReference type="InterPro" id="IPR014284">
    <property type="entry name" value="RNA_pol_sigma-70_dom"/>
</dbReference>
<feature type="region of interest" description="Disordered" evidence="6">
    <location>
        <begin position="255"/>
        <end position="274"/>
    </location>
</feature>
<keyword evidence="2" id="KW-0805">Transcription regulation</keyword>
<feature type="compositionally biased region" description="Polar residues" evidence="6">
    <location>
        <begin position="78"/>
        <end position="92"/>
    </location>
</feature>
<dbReference type="Pfam" id="PF04545">
    <property type="entry name" value="Sigma70_r4"/>
    <property type="match status" value="1"/>
</dbReference>
<organism evidence="8 9">
    <name type="scientific">Apatococcus lobatus</name>
    <dbReference type="NCBI Taxonomy" id="904363"/>
    <lineage>
        <taxon>Eukaryota</taxon>
        <taxon>Viridiplantae</taxon>
        <taxon>Chlorophyta</taxon>
        <taxon>core chlorophytes</taxon>
        <taxon>Trebouxiophyceae</taxon>
        <taxon>Chlorellales</taxon>
        <taxon>Chlorellaceae</taxon>
        <taxon>Apatococcus</taxon>
    </lineage>
</organism>
<protein>
    <recommendedName>
        <fullName evidence="7">RNA polymerase sigma-70 domain-containing protein</fullName>
    </recommendedName>
</protein>
<dbReference type="GO" id="GO:0006352">
    <property type="term" value="P:DNA-templated transcription initiation"/>
    <property type="evidence" value="ECO:0007669"/>
    <property type="project" value="InterPro"/>
</dbReference>
<dbReference type="PANTHER" id="PTHR30603:SF47">
    <property type="entry name" value="RNA POLYMERASE SIGMA FACTOR SIGD, CHLOROPLASTIC"/>
    <property type="match status" value="1"/>
</dbReference>
<feature type="compositionally biased region" description="Low complexity" evidence="6">
    <location>
        <begin position="93"/>
        <end position="119"/>
    </location>
</feature>
<dbReference type="InterPro" id="IPR036388">
    <property type="entry name" value="WH-like_DNA-bd_sf"/>
</dbReference>
<evidence type="ECO:0000313" key="9">
    <source>
        <dbReference type="Proteomes" id="UP001438707"/>
    </source>
</evidence>
<reference evidence="8 9" key="1">
    <citation type="journal article" date="2024" name="Nat. Commun.">
        <title>Phylogenomics reveals the evolutionary origins of lichenization in chlorophyte algae.</title>
        <authorList>
            <person name="Puginier C."/>
            <person name="Libourel C."/>
            <person name="Otte J."/>
            <person name="Skaloud P."/>
            <person name="Haon M."/>
            <person name="Grisel S."/>
            <person name="Petersen M."/>
            <person name="Berrin J.G."/>
            <person name="Delaux P.M."/>
            <person name="Dal Grande F."/>
            <person name="Keller J."/>
        </authorList>
    </citation>
    <scope>NUCLEOTIDE SEQUENCE [LARGE SCALE GENOMIC DNA]</scope>
    <source>
        <strain evidence="8 9">SAG 2145</strain>
    </source>
</reference>
<dbReference type="GO" id="GO:0016987">
    <property type="term" value="F:sigma factor activity"/>
    <property type="evidence" value="ECO:0007669"/>
    <property type="project" value="UniProtKB-KW"/>
</dbReference>
<dbReference type="AlphaFoldDB" id="A0AAW1QWU1"/>
<proteinExistence type="inferred from homology"/>
<feature type="domain" description="RNA polymerase sigma-70" evidence="7">
    <location>
        <begin position="501"/>
        <end position="527"/>
    </location>
</feature>
<dbReference type="CDD" id="cd06171">
    <property type="entry name" value="Sigma70_r4"/>
    <property type="match status" value="1"/>
</dbReference>
<comment type="caution">
    <text evidence="8">The sequence shown here is derived from an EMBL/GenBank/DDBJ whole genome shotgun (WGS) entry which is preliminary data.</text>
</comment>
<dbReference type="Pfam" id="PF04542">
    <property type="entry name" value="Sigma70_r2"/>
    <property type="match status" value="1"/>
</dbReference>
<keyword evidence="4" id="KW-0238">DNA-binding</keyword>
<feature type="region of interest" description="Disordered" evidence="6">
    <location>
        <begin position="132"/>
        <end position="194"/>
    </location>
</feature>
<dbReference type="InterPro" id="IPR007624">
    <property type="entry name" value="RNA_pol_sigma70_r3"/>
</dbReference>
<evidence type="ECO:0000256" key="4">
    <source>
        <dbReference type="ARBA" id="ARBA00023125"/>
    </source>
</evidence>
<dbReference type="SUPFAM" id="SSF88659">
    <property type="entry name" value="Sigma3 and sigma4 domains of RNA polymerase sigma factors"/>
    <property type="match status" value="2"/>
</dbReference>
<feature type="compositionally biased region" description="Low complexity" evidence="6">
    <location>
        <begin position="57"/>
        <end position="76"/>
    </location>
</feature>
<comment type="similarity">
    <text evidence="1">Belongs to the sigma-70 factor family.</text>
</comment>
<dbReference type="Proteomes" id="UP001438707">
    <property type="component" value="Unassembled WGS sequence"/>
</dbReference>
<evidence type="ECO:0000256" key="6">
    <source>
        <dbReference type="SAM" id="MobiDB-lite"/>
    </source>
</evidence>
<dbReference type="Pfam" id="PF04539">
    <property type="entry name" value="Sigma70_r3"/>
    <property type="match status" value="1"/>
</dbReference>
<dbReference type="InterPro" id="IPR050239">
    <property type="entry name" value="Sigma-70_RNA_pol_init_factors"/>
</dbReference>
<dbReference type="InterPro" id="IPR013325">
    <property type="entry name" value="RNA_pol_sigma_r2"/>
</dbReference>
<evidence type="ECO:0000259" key="7">
    <source>
        <dbReference type="PROSITE" id="PS00716"/>
    </source>
</evidence>
<dbReference type="SUPFAM" id="SSF88946">
    <property type="entry name" value="Sigma2 domain of RNA polymerase sigma factors"/>
    <property type="match status" value="1"/>
</dbReference>